<dbReference type="EMBL" id="SEOQ01000128">
    <property type="protein sequence ID" value="TFY69790.1"/>
    <property type="molecule type" value="Genomic_DNA"/>
</dbReference>
<dbReference type="CDD" id="cd07956">
    <property type="entry name" value="Anticodon_Ia_Arg"/>
    <property type="match status" value="1"/>
</dbReference>
<dbReference type="SMART" id="SM00836">
    <property type="entry name" value="DALR_1"/>
    <property type="match status" value="1"/>
</dbReference>
<dbReference type="PANTHER" id="PTHR11956:SF11">
    <property type="entry name" value="ARGININE--TRNA LIGASE, MITOCHONDRIAL-RELATED"/>
    <property type="match status" value="1"/>
</dbReference>
<feature type="region of interest" description="Disordered" evidence="10">
    <location>
        <begin position="873"/>
        <end position="981"/>
    </location>
</feature>
<evidence type="ECO:0000313" key="13">
    <source>
        <dbReference type="Proteomes" id="UP000298327"/>
    </source>
</evidence>
<dbReference type="OrthoDB" id="68056at2759"/>
<sequence>MSALPSLPPVEGSDPARSVLDSFRISIAKRVADALPPLTVEQVYAGVDFGKKGVDFTIALPRFRLPGKVDELAGKVISSFQADDYIESVSHDKAFLHFMCRTSTLVRAVLTQVHTLTHDTASGLPEYGSNELGKGKKVLIEYSSPNIAKSFHVGHLRSTIIGAFLANLYKACGWEVVSMNYLGDWGTQFGMIAIGFEKYGSQEELEKDAIKHLYSVYVQVNKDAEADPNVKIEAAKWFRRMEDGDEDALKNWRVWRELSIQKYTEEYARLNVHFDVYTGESQVGKKWQDKALERLDEMGLITDVDGAKLVDLEKWKLQKAVLRKKDGTSIYLTRDIGGAVERYEKHQFDKMIYVISSQQDLHVAQFFKILKLMEYPWADRLEHVNYGLVLGMSTRKGTAVFLDQIIREAANVMHDQMKKNEEKYAAVEDPEHTSLEIGITGIKIQDMAAKRINNYNFSWDRMKSFEGDTGPYLQYAHVRLASLARKNPELFPLPPPADVKTDTIVEPAARDIVFLLGTYPDVVKTALRTQEPSGIVTYLFRLSHAISSAWETVVVKGEQDVEKAKARLWLYSNAREVLGAGMRLLSIRPLEHTAVKWTANQDKAIIAANPPFFSTQESASSLESQVRRTYIQFLYLPEILMPLQQLPDMLLLLIACNESSLTPSLHAALDTISLTNRWCSYKYQEQVRNMLSTNATDDLESQMATFSFSHWSPEETETDGSGTSEGESSRNTWLEYMEKREVQIQILIHLLQLSLPKPCPKPTFRPLPEPPRKRRRVQALGSSSDTEESTPEQILEDRLESHMDRLALWQMALPTPDAGDQTPNQPGQKTDVAGINDWTQTFCNDVVQPLFAEKLPNLYKLLRTKLFRIPPWSEEEDEPEPEEKPKPRPAIKGSSSTTSRAPSRSRSRSLSLSLSQDAERQQQTTTRKRFLQREISMSRVFKEKPRRKPGEPAVKSRLAKTTSMNEVSVNSGSGSQNGVVLVAGTPQKPKAKSAAPVVLVGATPTKPKTSSQPSQRVGLQRTKTMTSDWSDDEILAG</sequence>
<feature type="region of interest" description="Disordered" evidence="10">
    <location>
        <begin position="1002"/>
        <end position="1037"/>
    </location>
</feature>
<dbReference type="GO" id="GO:0004814">
    <property type="term" value="F:arginine-tRNA ligase activity"/>
    <property type="evidence" value="ECO:0007669"/>
    <property type="project" value="UniProtKB-EC"/>
</dbReference>
<dbReference type="GO" id="GO:0005739">
    <property type="term" value="C:mitochondrion"/>
    <property type="evidence" value="ECO:0007669"/>
    <property type="project" value="TreeGrafter"/>
</dbReference>
<dbReference type="Gene3D" id="1.10.730.10">
    <property type="entry name" value="Isoleucyl-tRNA Synthetase, Domain 1"/>
    <property type="match status" value="1"/>
</dbReference>
<gene>
    <name evidence="12" type="ORF">EVG20_g3002</name>
</gene>
<keyword evidence="4" id="KW-0547">Nucleotide-binding</keyword>
<dbReference type="STRING" id="205917.A0A4Y9Z6N3"/>
<dbReference type="Gene3D" id="3.40.50.620">
    <property type="entry name" value="HUPs"/>
    <property type="match status" value="1"/>
</dbReference>
<accession>A0A4Y9Z6N3</accession>
<feature type="region of interest" description="Disordered" evidence="10">
    <location>
        <begin position="759"/>
        <end position="793"/>
    </location>
</feature>
<dbReference type="Gene3D" id="1.20.58.2130">
    <property type="match status" value="1"/>
</dbReference>
<dbReference type="AlphaFoldDB" id="A0A4Y9Z6N3"/>
<evidence type="ECO:0000313" key="12">
    <source>
        <dbReference type="EMBL" id="TFY69790.1"/>
    </source>
</evidence>
<name>A0A4Y9Z6N3_9AGAM</name>
<feature type="region of interest" description="Disordered" evidence="10">
    <location>
        <begin position="708"/>
        <end position="729"/>
    </location>
</feature>
<dbReference type="InterPro" id="IPR008909">
    <property type="entry name" value="DALR_anticod-bd"/>
</dbReference>
<evidence type="ECO:0000256" key="1">
    <source>
        <dbReference type="ARBA" id="ARBA00005594"/>
    </source>
</evidence>
<keyword evidence="13" id="KW-1185">Reference proteome</keyword>
<dbReference type="Pfam" id="PF08639">
    <property type="entry name" value="Sld3_STD"/>
    <property type="match status" value="1"/>
</dbReference>
<comment type="caution">
    <text evidence="12">The sequence shown here is derived from an EMBL/GenBank/DDBJ whole genome shotgun (WGS) entry which is preliminary data.</text>
</comment>
<dbReference type="InterPro" id="IPR014729">
    <property type="entry name" value="Rossmann-like_a/b/a_fold"/>
</dbReference>
<dbReference type="Pfam" id="PF05746">
    <property type="entry name" value="DALR_1"/>
    <property type="match status" value="1"/>
</dbReference>
<dbReference type="Gene3D" id="3.30.1360.70">
    <property type="entry name" value="Arginyl tRNA synthetase N-terminal domain"/>
    <property type="match status" value="1"/>
</dbReference>
<evidence type="ECO:0000256" key="10">
    <source>
        <dbReference type="SAM" id="MobiDB-lite"/>
    </source>
</evidence>
<evidence type="ECO:0000256" key="5">
    <source>
        <dbReference type="ARBA" id="ARBA00022840"/>
    </source>
</evidence>
<dbReference type="InterPro" id="IPR001278">
    <property type="entry name" value="Arg-tRNA-ligase"/>
</dbReference>
<feature type="domain" description="DALR anticodon binding" evidence="11">
    <location>
        <begin position="473"/>
        <end position="593"/>
    </location>
</feature>
<evidence type="ECO:0000256" key="3">
    <source>
        <dbReference type="ARBA" id="ARBA00022598"/>
    </source>
</evidence>
<reference evidence="12 13" key="1">
    <citation type="submission" date="2019-02" db="EMBL/GenBank/DDBJ databases">
        <title>Genome sequencing of the rare red list fungi Dentipellis fragilis.</title>
        <authorList>
            <person name="Buettner E."/>
            <person name="Kellner H."/>
        </authorList>
    </citation>
    <scope>NUCLEOTIDE SEQUENCE [LARGE SCALE GENOMIC DNA]</scope>
    <source>
        <strain evidence="12 13">DSM 105465</strain>
    </source>
</reference>
<evidence type="ECO:0000259" key="11">
    <source>
        <dbReference type="SMART" id="SM00836"/>
    </source>
</evidence>
<dbReference type="InterPro" id="IPR035684">
    <property type="entry name" value="ArgRS_core"/>
</dbReference>
<dbReference type="InterPro" id="IPR036695">
    <property type="entry name" value="Arg-tRNA-synth_N_sf"/>
</dbReference>
<dbReference type="CDD" id="cd00671">
    <property type="entry name" value="ArgRS_core"/>
    <property type="match status" value="1"/>
</dbReference>
<dbReference type="GO" id="GO:0032543">
    <property type="term" value="P:mitochondrial translation"/>
    <property type="evidence" value="ECO:0007669"/>
    <property type="project" value="TreeGrafter"/>
</dbReference>
<evidence type="ECO:0000256" key="6">
    <source>
        <dbReference type="ARBA" id="ARBA00022917"/>
    </source>
</evidence>
<proteinExistence type="inferred from homology"/>
<evidence type="ECO:0000256" key="8">
    <source>
        <dbReference type="ARBA" id="ARBA00033033"/>
    </source>
</evidence>
<keyword evidence="3" id="KW-0436">Ligase</keyword>
<evidence type="ECO:0000256" key="2">
    <source>
        <dbReference type="ARBA" id="ARBA00012837"/>
    </source>
</evidence>
<keyword evidence="5" id="KW-0067">ATP-binding</keyword>
<feature type="compositionally biased region" description="Pro residues" evidence="10">
    <location>
        <begin position="759"/>
        <end position="769"/>
    </location>
</feature>
<keyword evidence="7" id="KW-0030">Aminoacyl-tRNA synthetase</keyword>
<dbReference type="Proteomes" id="UP000298327">
    <property type="component" value="Unassembled WGS sequence"/>
</dbReference>
<dbReference type="InterPro" id="IPR013948">
    <property type="entry name" value="DNA_replication_reg_Sld3_C"/>
</dbReference>
<protein>
    <recommendedName>
        <fullName evidence="2">arginine--tRNA ligase</fullName>
        <ecNumber evidence="2">6.1.1.19</ecNumber>
    </recommendedName>
    <alternativeName>
        <fullName evidence="8">Arginyl-tRNA synthetase</fullName>
    </alternativeName>
</protein>
<organism evidence="12 13">
    <name type="scientific">Dentipellis fragilis</name>
    <dbReference type="NCBI Taxonomy" id="205917"/>
    <lineage>
        <taxon>Eukaryota</taxon>
        <taxon>Fungi</taxon>
        <taxon>Dikarya</taxon>
        <taxon>Basidiomycota</taxon>
        <taxon>Agaricomycotina</taxon>
        <taxon>Agaricomycetes</taxon>
        <taxon>Russulales</taxon>
        <taxon>Hericiaceae</taxon>
        <taxon>Dentipellis</taxon>
    </lineage>
</organism>
<dbReference type="NCBIfam" id="TIGR00456">
    <property type="entry name" value="argS"/>
    <property type="match status" value="1"/>
</dbReference>
<dbReference type="FunFam" id="3.40.50.620:FF:000058">
    <property type="entry name" value="Mitochondrial arginyl-tRNA synthetase"/>
    <property type="match status" value="1"/>
</dbReference>
<feature type="compositionally biased region" description="Low complexity" evidence="10">
    <location>
        <begin position="894"/>
        <end position="915"/>
    </location>
</feature>
<dbReference type="PANTHER" id="PTHR11956">
    <property type="entry name" value="ARGINYL-TRNA SYNTHETASE"/>
    <property type="match status" value="1"/>
</dbReference>
<feature type="compositionally biased region" description="Polar residues" evidence="10">
    <location>
        <begin position="1006"/>
        <end position="1028"/>
    </location>
</feature>
<dbReference type="GO" id="GO:0005524">
    <property type="term" value="F:ATP binding"/>
    <property type="evidence" value="ECO:0007669"/>
    <property type="project" value="UniProtKB-KW"/>
</dbReference>
<comment type="catalytic activity">
    <reaction evidence="9">
        <text>tRNA(Arg) + L-arginine + ATP = L-arginyl-tRNA(Arg) + AMP + diphosphate</text>
        <dbReference type="Rhea" id="RHEA:20301"/>
        <dbReference type="Rhea" id="RHEA-COMP:9658"/>
        <dbReference type="Rhea" id="RHEA-COMP:9673"/>
        <dbReference type="ChEBI" id="CHEBI:30616"/>
        <dbReference type="ChEBI" id="CHEBI:32682"/>
        <dbReference type="ChEBI" id="CHEBI:33019"/>
        <dbReference type="ChEBI" id="CHEBI:78442"/>
        <dbReference type="ChEBI" id="CHEBI:78513"/>
        <dbReference type="ChEBI" id="CHEBI:456215"/>
        <dbReference type="EC" id="6.1.1.19"/>
    </reaction>
</comment>
<evidence type="ECO:0000256" key="4">
    <source>
        <dbReference type="ARBA" id="ARBA00022741"/>
    </source>
</evidence>
<dbReference type="PRINTS" id="PR01038">
    <property type="entry name" value="TRNASYNTHARG"/>
</dbReference>
<dbReference type="PROSITE" id="PS00178">
    <property type="entry name" value="AA_TRNA_LIGASE_I"/>
    <property type="match status" value="1"/>
</dbReference>
<dbReference type="SUPFAM" id="SSF47323">
    <property type="entry name" value="Anticodon-binding domain of a subclass of class I aminoacyl-tRNA synthetases"/>
    <property type="match status" value="1"/>
</dbReference>
<dbReference type="Pfam" id="PF00750">
    <property type="entry name" value="tRNA-synt_1d"/>
    <property type="match status" value="1"/>
</dbReference>
<comment type="similarity">
    <text evidence="1">Belongs to the class-I aminoacyl-tRNA synthetase family.</text>
</comment>
<dbReference type="GO" id="GO:0006420">
    <property type="term" value="P:arginyl-tRNA aminoacylation"/>
    <property type="evidence" value="ECO:0007669"/>
    <property type="project" value="InterPro"/>
</dbReference>
<dbReference type="InterPro" id="IPR001412">
    <property type="entry name" value="aa-tRNA-synth_I_CS"/>
</dbReference>
<feature type="compositionally biased region" description="Low complexity" evidence="10">
    <location>
        <begin position="963"/>
        <end position="981"/>
    </location>
</feature>
<evidence type="ECO:0000256" key="7">
    <source>
        <dbReference type="ARBA" id="ARBA00023146"/>
    </source>
</evidence>
<dbReference type="SUPFAM" id="SSF52374">
    <property type="entry name" value="Nucleotidylyl transferase"/>
    <property type="match status" value="1"/>
</dbReference>
<dbReference type="EC" id="6.1.1.19" evidence="2"/>
<dbReference type="InterPro" id="IPR009080">
    <property type="entry name" value="tRNAsynth_Ia_anticodon-bd"/>
</dbReference>
<evidence type="ECO:0000256" key="9">
    <source>
        <dbReference type="ARBA" id="ARBA00049339"/>
    </source>
</evidence>
<keyword evidence="6" id="KW-0648">Protein biosynthesis</keyword>
<dbReference type="FunFam" id="1.10.730.10:FF:000006">
    <property type="entry name" value="Arginyl-tRNA synthetase 2, mitochondrial"/>
    <property type="match status" value="1"/>
</dbReference>